<accession>A0A482IAM1</accession>
<proteinExistence type="predicted"/>
<dbReference type="GeneID" id="55012400"/>
<sequence length="222" mass="25796">MTINLTDAALYYKEEVHQKQAFKWLQSQLTNDQLEEFAKQYRNKRASYVYVTKRQLAEVWQCSVTVIKDHEVAELNKCLERFQITTPSRIRHFLSQTAHESGGGRWKREISDGWYLEGRTDIGNTEPGDGPLYKGAGYIQLSGRYNYQKFSDYIGDPRVMEGVDYVAEHYPFSSAGYWWQSNGMNELCDTNPTVEQVTLRVNGGYNGLTDREHYYAICQRVI</sequence>
<keyword evidence="1" id="KW-0326">Glycosidase</keyword>
<keyword evidence="2" id="KW-1185">Reference proteome</keyword>
<evidence type="ECO:0000313" key="1">
    <source>
        <dbReference type="EMBL" id="QBP05816.1"/>
    </source>
</evidence>
<dbReference type="InterPro" id="IPR052354">
    <property type="entry name" value="Cell_Wall_Dynamics_Protein"/>
</dbReference>
<dbReference type="RefSeq" id="YP_009820953.1">
    <property type="nucleotide sequence ID" value="NC_048171.1"/>
</dbReference>
<evidence type="ECO:0000313" key="2">
    <source>
        <dbReference type="Proteomes" id="UP000295590"/>
    </source>
</evidence>
<organism evidence="1 2">
    <name type="scientific">Synechococcus phage S-B28</name>
    <dbReference type="NCBI Taxonomy" id="2545435"/>
    <lineage>
        <taxon>Viruses</taxon>
        <taxon>Duplodnaviria</taxon>
        <taxon>Heunggongvirae</taxon>
        <taxon>Uroviricota</taxon>
        <taxon>Caudoviricetes</taxon>
        <taxon>Autographivirales</taxon>
        <taxon>Sechaudvirinae</taxon>
        <taxon>Qadamvirus</taxon>
        <taxon>Qadamvirus SB28</taxon>
    </lineage>
</organism>
<dbReference type="PANTHER" id="PTHR34408:SF1">
    <property type="entry name" value="GLYCOSYL HYDROLASE FAMILY 19 DOMAIN-CONTAINING PROTEIN HI_1415"/>
    <property type="match status" value="1"/>
</dbReference>
<dbReference type="EC" id="3.2.1.-" evidence="1"/>
<reference evidence="1 2" key="1">
    <citation type="submission" date="2018-10" db="EMBL/GenBank/DDBJ databases">
        <title>Isolation and Genetic Analysis of a Novel Cyanophage S-LB68 from the Huang Bohai.</title>
        <authorList>
            <person name="Liu X."/>
        </authorList>
    </citation>
    <scope>NUCLEOTIDE SEQUENCE [LARGE SCALE GENOMIC DNA]</scope>
</reference>
<dbReference type="Gene3D" id="1.10.530.10">
    <property type="match status" value="1"/>
</dbReference>
<dbReference type="EMBL" id="MK016662">
    <property type="protein sequence ID" value="QBP05816.1"/>
    <property type="molecule type" value="Genomic_DNA"/>
</dbReference>
<name>A0A482IAM1_9CAUD</name>
<dbReference type="GO" id="GO:0016798">
    <property type="term" value="F:hydrolase activity, acting on glycosyl bonds"/>
    <property type="evidence" value="ECO:0007669"/>
    <property type="project" value="UniProtKB-KW"/>
</dbReference>
<dbReference type="SUPFAM" id="SSF53955">
    <property type="entry name" value="Lysozyme-like"/>
    <property type="match status" value="1"/>
</dbReference>
<keyword evidence="1" id="KW-0378">Hydrolase</keyword>
<dbReference type="KEGG" id="vg:55012400"/>
<dbReference type="PANTHER" id="PTHR34408">
    <property type="entry name" value="FAMILY PROTEIN, PUTATIVE-RELATED"/>
    <property type="match status" value="1"/>
</dbReference>
<protein>
    <submittedName>
        <fullName evidence="1">Membrane-bound lytic murein transglycosylase D</fullName>
        <ecNumber evidence="1">3.2.1.-</ecNumber>
    </submittedName>
</protein>
<dbReference type="Proteomes" id="UP000295590">
    <property type="component" value="Segment"/>
</dbReference>
<dbReference type="InterPro" id="IPR023346">
    <property type="entry name" value="Lysozyme-like_dom_sf"/>
</dbReference>